<dbReference type="SMART" id="SM00034">
    <property type="entry name" value="CLECT"/>
    <property type="match status" value="1"/>
</dbReference>
<dbReference type="PROSITE" id="PS50041">
    <property type="entry name" value="C_TYPE_LECTIN_2"/>
    <property type="match status" value="1"/>
</dbReference>
<dbReference type="InterPro" id="IPR016186">
    <property type="entry name" value="C-type_lectin-like/link_sf"/>
</dbReference>
<sequence length="225" mass="24516">MVRTSVVFYFTRVFNFTSVFLISLSEAICPKSGISGTTPGSCYFGVNFNESFRKADKFCREFYANLASIPSEADNVKVLELGRELCDEARFIWLGGTFDGHNITWLDGSPVTFSNMVAGTEAGNLIMNLDTGKWSTAAWNELLPFICIERTPITTTVVVSTLPASTCPDCPVCETTTVHPPCHITTTTTLLPSTTYSHIDPRPTTDPPEQPTMNPGSGDPTPPTV</sequence>
<dbReference type="InterPro" id="IPR001304">
    <property type="entry name" value="C-type_lectin-like"/>
</dbReference>
<dbReference type="PANTHER" id="PTHR22991:SF40">
    <property type="entry name" value="PROTEIN CBG13490"/>
    <property type="match status" value="1"/>
</dbReference>
<dbReference type="PANTHER" id="PTHR22991">
    <property type="entry name" value="PROTEIN CBG13490"/>
    <property type="match status" value="1"/>
</dbReference>
<feature type="signal peptide" evidence="3">
    <location>
        <begin position="1"/>
        <end position="27"/>
    </location>
</feature>
<dbReference type="AlphaFoldDB" id="A0AAF3ECC7"/>
<evidence type="ECO:0000256" key="3">
    <source>
        <dbReference type="SAM" id="SignalP"/>
    </source>
</evidence>
<dbReference type="SUPFAM" id="SSF56436">
    <property type="entry name" value="C-type lectin-like"/>
    <property type="match status" value="1"/>
</dbReference>
<keyword evidence="3" id="KW-0732">Signal</keyword>
<feature type="region of interest" description="Disordered" evidence="2">
    <location>
        <begin position="193"/>
        <end position="225"/>
    </location>
</feature>
<dbReference type="WBParaSite" id="MBELARI_LOCUS11601">
    <property type="protein sequence ID" value="MBELARI_LOCUS11601"/>
    <property type="gene ID" value="MBELARI_LOCUS11601"/>
</dbReference>
<keyword evidence="1" id="KW-1015">Disulfide bond</keyword>
<dbReference type="InterPro" id="IPR016187">
    <property type="entry name" value="CTDL_fold"/>
</dbReference>
<keyword evidence="5" id="KW-1185">Reference proteome</keyword>
<evidence type="ECO:0000313" key="5">
    <source>
        <dbReference type="Proteomes" id="UP000887575"/>
    </source>
</evidence>
<dbReference type="Proteomes" id="UP000887575">
    <property type="component" value="Unassembled WGS sequence"/>
</dbReference>
<dbReference type="CDD" id="cd00037">
    <property type="entry name" value="CLECT"/>
    <property type="match status" value="1"/>
</dbReference>
<evidence type="ECO:0000259" key="4">
    <source>
        <dbReference type="PROSITE" id="PS50041"/>
    </source>
</evidence>
<reference evidence="6" key="1">
    <citation type="submission" date="2024-02" db="UniProtKB">
        <authorList>
            <consortium name="WormBaseParasite"/>
        </authorList>
    </citation>
    <scope>IDENTIFICATION</scope>
</reference>
<feature type="chain" id="PRO_5042113193" description="C-type lectin domain-containing protein" evidence="3">
    <location>
        <begin position="28"/>
        <end position="225"/>
    </location>
</feature>
<dbReference type="Gene3D" id="3.10.100.10">
    <property type="entry name" value="Mannose-Binding Protein A, subunit A"/>
    <property type="match status" value="1"/>
</dbReference>
<evidence type="ECO:0000256" key="2">
    <source>
        <dbReference type="SAM" id="MobiDB-lite"/>
    </source>
</evidence>
<protein>
    <recommendedName>
        <fullName evidence="4">C-type lectin domain-containing protein</fullName>
    </recommendedName>
</protein>
<name>A0AAF3ECC7_9BILA</name>
<proteinExistence type="predicted"/>
<accession>A0AAF3ECC7</accession>
<evidence type="ECO:0000313" key="6">
    <source>
        <dbReference type="WBParaSite" id="MBELARI_LOCUS11601"/>
    </source>
</evidence>
<organism evidence="5 6">
    <name type="scientific">Mesorhabditis belari</name>
    <dbReference type="NCBI Taxonomy" id="2138241"/>
    <lineage>
        <taxon>Eukaryota</taxon>
        <taxon>Metazoa</taxon>
        <taxon>Ecdysozoa</taxon>
        <taxon>Nematoda</taxon>
        <taxon>Chromadorea</taxon>
        <taxon>Rhabditida</taxon>
        <taxon>Rhabditina</taxon>
        <taxon>Rhabditomorpha</taxon>
        <taxon>Rhabditoidea</taxon>
        <taxon>Rhabditidae</taxon>
        <taxon>Mesorhabditinae</taxon>
        <taxon>Mesorhabditis</taxon>
    </lineage>
</organism>
<dbReference type="Pfam" id="PF00059">
    <property type="entry name" value="Lectin_C"/>
    <property type="match status" value="1"/>
</dbReference>
<evidence type="ECO:0000256" key="1">
    <source>
        <dbReference type="ARBA" id="ARBA00023157"/>
    </source>
</evidence>
<dbReference type="InterPro" id="IPR050976">
    <property type="entry name" value="Snaclec"/>
</dbReference>
<feature type="domain" description="C-type lectin" evidence="4">
    <location>
        <begin position="38"/>
        <end position="148"/>
    </location>
</feature>